<organism evidence="2">
    <name type="scientific">viral metagenome</name>
    <dbReference type="NCBI Taxonomy" id="1070528"/>
    <lineage>
        <taxon>unclassified sequences</taxon>
        <taxon>metagenomes</taxon>
        <taxon>organismal metagenomes</taxon>
    </lineage>
</organism>
<dbReference type="EMBL" id="MT141427">
    <property type="protein sequence ID" value="QJA60967.1"/>
    <property type="molecule type" value="Genomic_DNA"/>
</dbReference>
<keyword evidence="1" id="KW-0812">Transmembrane</keyword>
<proteinExistence type="predicted"/>
<reference evidence="2" key="1">
    <citation type="submission" date="2020-03" db="EMBL/GenBank/DDBJ databases">
        <title>The deep terrestrial virosphere.</title>
        <authorList>
            <person name="Holmfeldt K."/>
            <person name="Nilsson E."/>
            <person name="Simone D."/>
            <person name="Lopez-Fernandez M."/>
            <person name="Wu X."/>
            <person name="de Brujin I."/>
            <person name="Lundin D."/>
            <person name="Andersson A."/>
            <person name="Bertilsson S."/>
            <person name="Dopson M."/>
        </authorList>
    </citation>
    <scope>NUCLEOTIDE SEQUENCE</scope>
    <source>
        <strain evidence="2">MM415B01011</strain>
    </source>
</reference>
<keyword evidence="1" id="KW-1133">Transmembrane helix</keyword>
<gene>
    <name evidence="2" type="ORF">MM415B01011_0002</name>
</gene>
<sequence>MRRQGYHRRLGGAIESVIGGAVIWYWRAWRQGKLRRFLMWKWNRLDDDPAIDAAEAALREADDDPLAQEKPG</sequence>
<evidence type="ECO:0000256" key="1">
    <source>
        <dbReference type="SAM" id="Phobius"/>
    </source>
</evidence>
<keyword evidence="1" id="KW-0472">Membrane</keyword>
<protein>
    <submittedName>
        <fullName evidence="2">Uncharacterized protein</fullName>
    </submittedName>
</protein>
<evidence type="ECO:0000313" key="2">
    <source>
        <dbReference type="EMBL" id="QJA60967.1"/>
    </source>
</evidence>
<dbReference type="AlphaFoldDB" id="A0A6M3IVB6"/>
<accession>A0A6M3IVB6</accession>
<name>A0A6M3IVB6_9ZZZZ</name>
<feature type="transmembrane region" description="Helical" evidence="1">
    <location>
        <begin position="6"/>
        <end position="26"/>
    </location>
</feature>